<evidence type="ECO:0000313" key="3">
    <source>
        <dbReference type="Proteomes" id="UP000641932"/>
    </source>
</evidence>
<feature type="region of interest" description="Disordered" evidence="1">
    <location>
        <begin position="1"/>
        <end position="31"/>
    </location>
</feature>
<dbReference type="Proteomes" id="UP000641932">
    <property type="component" value="Unassembled WGS sequence"/>
</dbReference>
<gene>
    <name evidence="2" type="ORF">GCM10012280_17100</name>
</gene>
<organism evidence="2 3">
    <name type="scientific">Wenjunlia tyrosinilytica</name>
    <dbReference type="NCBI Taxonomy" id="1544741"/>
    <lineage>
        <taxon>Bacteria</taxon>
        <taxon>Bacillati</taxon>
        <taxon>Actinomycetota</taxon>
        <taxon>Actinomycetes</taxon>
        <taxon>Kitasatosporales</taxon>
        <taxon>Streptomycetaceae</taxon>
        <taxon>Wenjunlia</taxon>
    </lineage>
</organism>
<protein>
    <submittedName>
        <fullName evidence="2">Uncharacterized protein</fullName>
    </submittedName>
</protein>
<keyword evidence="3" id="KW-1185">Reference proteome</keyword>
<name>A0A917ZM06_9ACTN</name>
<reference evidence="2" key="1">
    <citation type="journal article" date="2014" name="Int. J. Syst. Evol. Microbiol.">
        <title>Complete genome sequence of Corynebacterium casei LMG S-19264T (=DSM 44701T), isolated from a smear-ripened cheese.</title>
        <authorList>
            <consortium name="US DOE Joint Genome Institute (JGI-PGF)"/>
            <person name="Walter F."/>
            <person name="Albersmeier A."/>
            <person name="Kalinowski J."/>
            <person name="Ruckert C."/>
        </authorList>
    </citation>
    <scope>NUCLEOTIDE SEQUENCE</scope>
    <source>
        <strain evidence="2">CGMCC 4.7201</strain>
    </source>
</reference>
<accession>A0A917ZM06</accession>
<dbReference type="EMBL" id="BMMS01000006">
    <property type="protein sequence ID" value="GGO84797.1"/>
    <property type="molecule type" value="Genomic_DNA"/>
</dbReference>
<dbReference type="AlphaFoldDB" id="A0A917ZM06"/>
<comment type="caution">
    <text evidence="2">The sequence shown here is derived from an EMBL/GenBank/DDBJ whole genome shotgun (WGS) entry which is preliminary data.</text>
</comment>
<evidence type="ECO:0000313" key="2">
    <source>
        <dbReference type="EMBL" id="GGO84797.1"/>
    </source>
</evidence>
<reference evidence="2" key="2">
    <citation type="submission" date="2020-09" db="EMBL/GenBank/DDBJ databases">
        <authorList>
            <person name="Sun Q."/>
            <person name="Zhou Y."/>
        </authorList>
    </citation>
    <scope>NUCLEOTIDE SEQUENCE</scope>
    <source>
        <strain evidence="2">CGMCC 4.7201</strain>
    </source>
</reference>
<sequence length="93" mass="9838">MEIPLVDGQGGGPRGTLERLRPEPGDMLPRDGVPITGFRLSLFKGMGSTRGNAETSFIRSVDNAVDRFHAGVVAQLDPVPARRVQAAEPVATG</sequence>
<evidence type="ECO:0000256" key="1">
    <source>
        <dbReference type="SAM" id="MobiDB-lite"/>
    </source>
</evidence>
<proteinExistence type="predicted"/>